<dbReference type="PANTHER" id="PTHR42939:SF1">
    <property type="entry name" value="ABC TRANSPORTER ATP-BINDING PROTEIN ALBC-RELATED"/>
    <property type="match status" value="1"/>
</dbReference>
<dbReference type="Pfam" id="PF00005">
    <property type="entry name" value="ABC_tran"/>
    <property type="match status" value="1"/>
</dbReference>
<evidence type="ECO:0000313" key="5">
    <source>
        <dbReference type="EMBL" id="WYZ18533.1"/>
    </source>
</evidence>
<dbReference type="Gene3D" id="3.40.50.300">
    <property type="entry name" value="P-loop containing nucleotide triphosphate hydrolases"/>
    <property type="match status" value="1"/>
</dbReference>
<protein>
    <submittedName>
        <fullName evidence="5">ABC transporter ATP-binding protein</fullName>
    </submittedName>
</protein>
<evidence type="ECO:0000313" key="6">
    <source>
        <dbReference type="Proteomes" id="UP001623852"/>
    </source>
</evidence>
<keyword evidence="6" id="KW-1185">Reference proteome</keyword>
<gene>
    <name evidence="5" type="ORF">AABD74_15320</name>
</gene>
<accession>A0ABZ2UAP9</accession>
<dbReference type="Proteomes" id="UP001623852">
    <property type="component" value="Chromosome"/>
</dbReference>
<dbReference type="RefSeq" id="WP_406843442.1">
    <property type="nucleotide sequence ID" value="NZ_CP150845.1"/>
</dbReference>
<proteinExistence type="predicted"/>
<organism evidence="5 6">
    <name type="scientific">Flavobacterium soyae</name>
    <dbReference type="NCBI Taxonomy" id="2903098"/>
    <lineage>
        <taxon>Bacteria</taxon>
        <taxon>Pseudomonadati</taxon>
        <taxon>Bacteroidota</taxon>
        <taxon>Flavobacteriia</taxon>
        <taxon>Flavobacteriales</taxon>
        <taxon>Flavobacteriaceae</taxon>
        <taxon>Flavobacterium</taxon>
    </lineage>
</organism>
<evidence type="ECO:0000256" key="2">
    <source>
        <dbReference type="ARBA" id="ARBA00022741"/>
    </source>
</evidence>
<dbReference type="InterPro" id="IPR003439">
    <property type="entry name" value="ABC_transporter-like_ATP-bd"/>
</dbReference>
<dbReference type="CDD" id="cd03230">
    <property type="entry name" value="ABC_DR_subfamily_A"/>
    <property type="match status" value="1"/>
</dbReference>
<dbReference type="InterPro" id="IPR027417">
    <property type="entry name" value="P-loop_NTPase"/>
</dbReference>
<dbReference type="SMART" id="SM00382">
    <property type="entry name" value="AAA"/>
    <property type="match status" value="1"/>
</dbReference>
<evidence type="ECO:0000259" key="4">
    <source>
        <dbReference type="PROSITE" id="PS50893"/>
    </source>
</evidence>
<dbReference type="EMBL" id="CP150845">
    <property type="protein sequence ID" value="WYZ18533.1"/>
    <property type="molecule type" value="Genomic_DNA"/>
</dbReference>
<dbReference type="InterPro" id="IPR003593">
    <property type="entry name" value="AAA+_ATPase"/>
</dbReference>
<evidence type="ECO:0000256" key="3">
    <source>
        <dbReference type="ARBA" id="ARBA00022840"/>
    </source>
</evidence>
<feature type="domain" description="ABC transporter" evidence="4">
    <location>
        <begin position="2"/>
        <end position="227"/>
    </location>
</feature>
<name>A0ABZ2UAP9_9FLAO</name>
<dbReference type="GO" id="GO:0005524">
    <property type="term" value="F:ATP binding"/>
    <property type="evidence" value="ECO:0007669"/>
    <property type="project" value="UniProtKB-KW"/>
</dbReference>
<keyword evidence="2" id="KW-0547">Nucleotide-binding</keyword>
<dbReference type="PROSITE" id="PS50893">
    <property type="entry name" value="ABC_TRANSPORTER_2"/>
    <property type="match status" value="1"/>
</dbReference>
<dbReference type="InterPro" id="IPR051782">
    <property type="entry name" value="ABC_Transporter_VariousFunc"/>
</dbReference>
<sequence length="240" mass="26935">MITLQNINKKFGRLHVLQNVNLKFNAGECIALIGPNGCGKTTLIKSILGMVLPDSGDILFNAESILKKVEYRSTIGYMPQIGRYPDYMTIGQIIAMIKQIRNSKAVMDEDLVKAFKFDKMKDKQMRTLSGGTTQKVSAALAFLFNPDVLILDEPTAGLDPLASEILKEKIIKEKEKGKLILITSHLLSELDDMITQIIFMQDGKVHFHQKINDLLESTGEMKISKAISKILKEKSHEQDR</sequence>
<reference evidence="5 6" key="1">
    <citation type="submission" date="2024-03" db="EMBL/GenBank/DDBJ databases">
        <title>Flavobacterium soyae.</title>
        <authorList>
            <person name="Zheng W."/>
        </authorList>
    </citation>
    <scope>NUCLEOTIDE SEQUENCE [LARGE SCALE GENOMIC DNA]</scope>
    <source>
        <strain evidence="5 6">55</strain>
    </source>
</reference>
<evidence type="ECO:0000256" key="1">
    <source>
        <dbReference type="ARBA" id="ARBA00022448"/>
    </source>
</evidence>
<keyword evidence="1" id="KW-0813">Transport</keyword>
<dbReference type="SUPFAM" id="SSF52540">
    <property type="entry name" value="P-loop containing nucleoside triphosphate hydrolases"/>
    <property type="match status" value="1"/>
</dbReference>
<dbReference type="PANTHER" id="PTHR42939">
    <property type="entry name" value="ABC TRANSPORTER ATP-BINDING PROTEIN ALBC-RELATED"/>
    <property type="match status" value="1"/>
</dbReference>
<keyword evidence="3 5" id="KW-0067">ATP-binding</keyword>